<proteinExistence type="predicted"/>
<sequence>MDSIEMDKKRLTAEMAFKDSSTVIRIRKRLPDFLQSVKLKYFTGLKLDGVPELWTNQSLRLESVDVATRLGASLILFFLFGLYCAKRSRPVCLVD</sequence>
<comment type="caution">
    <text evidence="1">The sequence shown here is derived from an EMBL/GenBank/DDBJ whole genome shotgun (WGS) entry which is preliminary data.</text>
</comment>
<reference evidence="1 2" key="1">
    <citation type="journal article" date="2024" name="G3 (Bethesda)">
        <title>Genome assembly of Hibiscus sabdariffa L. provides insights into metabolisms of medicinal natural products.</title>
        <authorList>
            <person name="Kim T."/>
        </authorList>
    </citation>
    <scope>NUCLEOTIDE SEQUENCE [LARGE SCALE GENOMIC DNA]</scope>
    <source>
        <strain evidence="1">TK-2024</strain>
        <tissue evidence="1">Old leaves</tissue>
    </source>
</reference>
<gene>
    <name evidence="1" type="ORF">V6N11_003617</name>
</gene>
<keyword evidence="2" id="KW-1185">Reference proteome</keyword>
<organism evidence="1 2">
    <name type="scientific">Hibiscus sabdariffa</name>
    <name type="common">roselle</name>
    <dbReference type="NCBI Taxonomy" id="183260"/>
    <lineage>
        <taxon>Eukaryota</taxon>
        <taxon>Viridiplantae</taxon>
        <taxon>Streptophyta</taxon>
        <taxon>Embryophyta</taxon>
        <taxon>Tracheophyta</taxon>
        <taxon>Spermatophyta</taxon>
        <taxon>Magnoliopsida</taxon>
        <taxon>eudicotyledons</taxon>
        <taxon>Gunneridae</taxon>
        <taxon>Pentapetalae</taxon>
        <taxon>rosids</taxon>
        <taxon>malvids</taxon>
        <taxon>Malvales</taxon>
        <taxon>Malvaceae</taxon>
        <taxon>Malvoideae</taxon>
        <taxon>Hibiscus</taxon>
    </lineage>
</organism>
<evidence type="ECO:0000313" key="2">
    <source>
        <dbReference type="Proteomes" id="UP001396334"/>
    </source>
</evidence>
<protein>
    <submittedName>
        <fullName evidence="1">Uncharacterized protein</fullName>
    </submittedName>
</protein>
<name>A0ABR2SDV4_9ROSI</name>
<evidence type="ECO:0000313" key="1">
    <source>
        <dbReference type="EMBL" id="KAK9023397.1"/>
    </source>
</evidence>
<dbReference type="Proteomes" id="UP001396334">
    <property type="component" value="Unassembled WGS sequence"/>
</dbReference>
<dbReference type="EMBL" id="JBBPBN010000015">
    <property type="protein sequence ID" value="KAK9023397.1"/>
    <property type="molecule type" value="Genomic_DNA"/>
</dbReference>
<accession>A0ABR2SDV4</accession>